<protein>
    <submittedName>
        <fullName evidence="1">Uncharacterized protein</fullName>
    </submittedName>
</protein>
<name>A0A239FP73_9NOCA</name>
<accession>A0A239FP73</accession>
<evidence type="ECO:0000313" key="2">
    <source>
        <dbReference type="Proteomes" id="UP000198327"/>
    </source>
</evidence>
<dbReference type="Proteomes" id="UP000198327">
    <property type="component" value="Unassembled WGS sequence"/>
</dbReference>
<keyword evidence="2" id="KW-1185">Reference proteome</keyword>
<gene>
    <name evidence="1" type="ORF">SAMN05421642_103369</name>
</gene>
<dbReference type="AlphaFoldDB" id="A0A239FP73"/>
<dbReference type="OrthoDB" id="4443810at2"/>
<organism evidence="1 2">
    <name type="scientific">Rhodococcoides kyotonense</name>
    <dbReference type="NCBI Taxonomy" id="398843"/>
    <lineage>
        <taxon>Bacteria</taxon>
        <taxon>Bacillati</taxon>
        <taxon>Actinomycetota</taxon>
        <taxon>Actinomycetes</taxon>
        <taxon>Mycobacteriales</taxon>
        <taxon>Nocardiaceae</taxon>
        <taxon>Rhodococcoides</taxon>
    </lineage>
</organism>
<evidence type="ECO:0000313" key="1">
    <source>
        <dbReference type="EMBL" id="SNS58012.1"/>
    </source>
</evidence>
<reference evidence="2" key="1">
    <citation type="submission" date="2017-06" db="EMBL/GenBank/DDBJ databases">
        <authorList>
            <person name="Varghese N."/>
            <person name="Submissions S."/>
        </authorList>
    </citation>
    <scope>NUCLEOTIDE SEQUENCE [LARGE SCALE GENOMIC DNA]</scope>
    <source>
        <strain evidence="2">JCM 23211</strain>
    </source>
</reference>
<dbReference type="EMBL" id="FZOW01000003">
    <property type="protein sequence ID" value="SNS58012.1"/>
    <property type="molecule type" value="Genomic_DNA"/>
</dbReference>
<proteinExistence type="predicted"/>
<dbReference type="RefSeq" id="WP_089244536.1">
    <property type="nucleotide sequence ID" value="NZ_FZOW01000003.1"/>
</dbReference>
<sequence length="312" mass="35215">MIAVTYPCDPAENEPRPVQLILRNAAGQDVDTLNIYGKEYGGEGVTLAEGYDGFEHADVTIPRESGAYMKGSKPSDIPRENERIMTFILGTQAATAARCEDVETRLWKFLSPFFECVMRVYSHRSEPREIGIRLERRPKSMIKRKGPGKNRFGAWEIVALACKPDWQSQELRFTVKRSEMTPIGGGVYEQMVPIVNYGDQPSYPIFASNQLEAATIVTLPDRNTGRTVTLPSLTAGREFLVRTDPMLRTLLVRDQSLQWAKMNARAFDDDPIPRSFIEPYMAPIRIQGGTANTEVTMYVPQFWQRVWGGEVA</sequence>